<evidence type="ECO:0000256" key="2">
    <source>
        <dbReference type="ARBA" id="ARBA00022801"/>
    </source>
</evidence>
<feature type="domain" description="Alpha/beta hydrolase fold-3" evidence="4">
    <location>
        <begin position="178"/>
        <end position="416"/>
    </location>
</feature>
<keyword evidence="2" id="KW-0378">Hydrolase</keyword>
<dbReference type="InterPro" id="IPR033140">
    <property type="entry name" value="Lipase_GDXG_put_SER_AS"/>
</dbReference>
<dbReference type="GO" id="GO:0016787">
    <property type="term" value="F:hydrolase activity"/>
    <property type="evidence" value="ECO:0007669"/>
    <property type="project" value="UniProtKB-KW"/>
</dbReference>
<dbReference type="EMBL" id="JOKZ01000467">
    <property type="protein sequence ID" value="KKO98050.1"/>
    <property type="molecule type" value="Genomic_DNA"/>
</dbReference>
<dbReference type="Gene3D" id="3.40.50.1820">
    <property type="entry name" value="alpha/beta hydrolase"/>
    <property type="match status" value="1"/>
</dbReference>
<organism evidence="5 6">
    <name type="scientific">Trichoderma harzianum</name>
    <name type="common">Hypocrea lixii</name>
    <dbReference type="NCBI Taxonomy" id="5544"/>
    <lineage>
        <taxon>Eukaryota</taxon>
        <taxon>Fungi</taxon>
        <taxon>Dikarya</taxon>
        <taxon>Ascomycota</taxon>
        <taxon>Pezizomycotina</taxon>
        <taxon>Sordariomycetes</taxon>
        <taxon>Hypocreomycetidae</taxon>
        <taxon>Hypocreales</taxon>
        <taxon>Hypocreaceae</taxon>
        <taxon>Trichoderma</taxon>
    </lineage>
</organism>
<dbReference type="Pfam" id="PF07859">
    <property type="entry name" value="Abhydrolase_3"/>
    <property type="match status" value="1"/>
</dbReference>
<dbReference type="PANTHER" id="PTHR48081">
    <property type="entry name" value="AB HYDROLASE SUPERFAMILY PROTEIN C4A8.06C"/>
    <property type="match status" value="1"/>
</dbReference>
<reference evidence="6" key="1">
    <citation type="journal article" date="2015" name="Genome Announc.">
        <title>Draft whole-genome sequence of the biocontrol agent Trichoderma harzianum T6776.</title>
        <authorList>
            <person name="Baroncelli R."/>
            <person name="Piaggeschi G."/>
            <person name="Fiorini L."/>
            <person name="Bertolini E."/>
            <person name="Zapparata A."/>
            <person name="Pe M.E."/>
            <person name="Sarrocco S."/>
            <person name="Vannacci G."/>
        </authorList>
    </citation>
    <scope>NUCLEOTIDE SEQUENCE [LARGE SCALE GENOMIC DNA]</scope>
    <source>
        <strain evidence="6">T6776</strain>
    </source>
</reference>
<dbReference type="InterPro" id="IPR050300">
    <property type="entry name" value="GDXG_lipolytic_enzyme"/>
</dbReference>
<comment type="similarity">
    <text evidence="1">Belongs to the 'GDXG' lipolytic enzyme family.</text>
</comment>
<dbReference type="SUPFAM" id="SSF53474">
    <property type="entry name" value="alpha/beta-Hydrolases"/>
    <property type="match status" value="1"/>
</dbReference>
<dbReference type="OMA" id="PATPRCY"/>
<protein>
    <recommendedName>
        <fullName evidence="4">Alpha/beta hydrolase fold-3 domain-containing protein</fullName>
    </recommendedName>
</protein>
<evidence type="ECO:0000256" key="1">
    <source>
        <dbReference type="ARBA" id="ARBA00010515"/>
    </source>
</evidence>
<proteinExistence type="inferred from homology"/>
<dbReference type="PROSITE" id="PS01173">
    <property type="entry name" value="LIPASE_GDXG_HIS"/>
    <property type="match status" value="1"/>
</dbReference>
<dbReference type="InterPro" id="IPR013094">
    <property type="entry name" value="AB_hydrolase_3"/>
</dbReference>
<dbReference type="AlphaFoldDB" id="A0A0F9WY53"/>
<dbReference type="InterPro" id="IPR029058">
    <property type="entry name" value="AB_hydrolase_fold"/>
</dbReference>
<evidence type="ECO:0000313" key="6">
    <source>
        <dbReference type="Proteomes" id="UP000034112"/>
    </source>
</evidence>
<evidence type="ECO:0000313" key="5">
    <source>
        <dbReference type="EMBL" id="KKO98050.1"/>
    </source>
</evidence>
<comment type="caution">
    <text evidence="5">The sequence shown here is derived from an EMBL/GenBank/DDBJ whole genome shotgun (WGS) entry which is preliminary data.</text>
</comment>
<dbReference type="InterPro" id="IPR002168">
    <property type="entry name" value="Lipase_GDXG_HIS_AS"/>
</dbReference>
<accession>A0A0F9WY53</accession>
<dbReference type="PROSITE" id="PS01174">
    <property type="entry name" value="LIPASE_GDXG_SER"/>
    <property type="match status" value="1"/>
</dbReference>
<dbReference type="OrthoDB" id="5354320at2759"/>
<feature type="active site" evidence="3">
    <location>
        <position position="259"/>
    </location>
</feature>
<gene>
    <name evidence="5" type="ORF">THAR02_09836</name>
</gene>
<sequence length="497" mass="55733">MNDPPPQISARPAPTMTAKLTSNLRLLFILLSKLPLLTRVAILHVLKLSEPSKYVDLQSNLVVSLMRSVLTPANPHSISYSQKLTTRNEDIKGRIWVSLYASPPPPETDIRDALLNVMDSMRDEGVRGSNTRVPELIPVEAEWTGYRAAASKREPLPNISESAKYHQLMKECKEPTTVLYFHGGAYYLCDPATHRPLVKKLAKLIQGRCYSVRYRLAPQDPFPSALLDALVSYFTLLYPPPDAYHDAVEPEHIVIAGDSAGGNLAFALSQLILQLHHRDVDIQWYGEKRKVPLPAGVSCISPWVDITQSSPPWHVEDAHPFDYLPRLRPDFEARVPPCEIWPANPPRKFIYADDDLVAHPLSTLIMNRSWEGSPPVWMCTGWEILSYENKAFAMKLFADGVPLVFEEYQAMPHVFPMCLARAPSSRRCLESWANFIRCAIENPGTIEASATSITAQTLEETPLRFDELLEDRLEDIQAAVVKRAGVGVEKADVAARL</sequence>
<dbReference type="PANTHER" id="PTHR48081:SF25">
    <property type="entry name" value="PUTATIVE (AFU_ORTHOLOGUE AFUA_3G11560)-RELATED"/>
    <property type="match status" value="1"/>
</dbReference>
<evidence type="ECO:0000256" key="3">
    <source>
        <dbReference type="PROSITE-ProRule" id="PRU10038"/>
    </source>
</evidence>
<evidence type="ECO:0000259" key="4">
    <source>
        <dbReference type="Pfam" id="PF07859"/>
    </source>
</evidence>
<dbReference type="Proteomes" id="UP000034112">
    <property type="component" value="Unassembled WGS sequence"/>
</dbReference>
<name>A0A0F9WY53_TRIHA</name>